<feature type="domain" description="UBR-type" evidence="6">
    <location>
        <begin position="28"/>
        <end position="94"/>
    </location>
</feature>
<dbReference type="AlphaFoldDB" id="A0A0D2MDZ4"/>
<evidence type="ECO:0000256" key="1">
    <source>
        <dbReference type="ARBA" id="ARBA00022723"/>
    </source>
</evidence>
<dbReference type="InterPro" id="IPR001965">
    <property type="entry name" value="Znf_PHD"/>
</dbReference>
<accession>A0A0D2MDZ4</accession>
<dbReference type="GO" id="GO:0061630">
    <property type="term" value="F:ubiquitin protein ligase activity"/>
    <property type="evidence" value="ECO:0007669"/>
    <property type="project" value="InterPro"/>
</dbReference>
<evidence type="ECO:0000313" key="7">
    <source>
        <dbReference type="EMBL" id="KJA21758.1"/>
    </source>
</evidence>
<dbReference type="InterPro" id="IPR040204">
    <property type="entry name" value="UBR7"/>
</dbReference>
<keyword evidence="2" id="KW-0863">Zinc-finger</keyword>
<sequence length="429" mass="47298">MAATLSEYLESQDELMREAALALPHEFSQCTYSLGPLRQAVYLCLTCPEARGLCSACSVACHTEHEQIELFPKRNFRCDCPTSAIAHPCTLHPKQEPENMTNTYGQNFKGLFCRCGRPYDAKKERETMIQCLACEDWFHESCCNLRERPSSREPTPFAEPEEPSQTAPDNTNDDDAASEASSSGLPPPLITGDEYESFVCGSCVSRSPLLKRWLGTAGTIIVGRGTADEPWRRVEIPIKAAEEFIEIEGLGQDETNPGTKRPLSPSSSALSGPEAKRAKSSPDVAASSAPCLAPPQDPLAQLILTFLEGPDRDTSLGTADVFFTLGFRERWCRCASCLPSLQTDPYLLDDEDTYEPPEDPDIGLSLEELGMRALARIPRDRAIDGIHAFNDMKDDLVKFLRPFAQDGKVVNESDVRTFFDSLTEAAKKG</sequence>
<organism evidence="7 8">
    <name type="scientific">Hypholoma sublateritium (strain FD-334 SS-4)</name>
    <dbReference type="NCBI Taxonomy" id="945553"/>
    <lineage>
        <taxon>Eukaryota</taxon>
        <taxon>Fungi</taxon>
        <taxon>Dikarya</taxon>
        <taxon>Basidiomycota</taxon>
        <taxon>Agaricomycotina</taxon>
        <taxon>Agaricomycetes</taxon>
        <taxon>Agaricomycetidae</taxon>
        <taxon>Agaricales</taxon>
        <taxon>Agaricineae</taxon>
        <taxon>Strophariaceae</taxon>
        <taxon>Hypholoma</taxon>
    </lineage>
</organism>
<dbReference type="InterPro" id="IPR011011">
    <property type="entry name" value="Znf_FYVE_PHD"/>
</dbReference>
<proteinExistence type="predicted"/>
<dbReference type="SMART" id="SM00396">
    <property type="entry name" value="ZnF_UBR1"/>
    <property type="match status" value="1"/>
</dbReference>
<feature type="region of interest" description="Disordered" evidence="5">
    <location>
        <begin position="149"/>
        <end position="188"/>
    </location>
</feature>
<dbReference type="Gene3D" id="3.30.40.10">
    <property type="entry name" value="Zinc/RING finger domain, C3HC4 (zinc finger)"/>
    <property type="match status" value="1"/>
</dbReference>
<feature type="compositionally biased region" description="Low complexity" evidence="5">
    <location>
        <begin position="262"/>
        <end position="271"/>
    </location>
</feature>
<keyword evidence="8" id="KW-1185">Reference proteome</keyword>
<name>A0A0D2MDZ4_HYPSF</name>
<dbReference type="PROSITE" id="PS51157">
    <property type="entry name" value="ZF_UBR"/>
    <property type="match status" value="1"/>
</dbReference>
<gene>
    <name evidence="7" type="ORF">HYPSUDRAFT_140192</name>
</gene>
<dbReference type="CDD" id="cd19677">
    <property type="entry name" value="UBR-box_UBR7"/>
    <property type="match status" value="1"/>
</dbReference>
<dbReference type="SUPFAM" id="SSF57903">
    <property type="entry name" value="FYVE/PHD zinc finger"/>
    <property type="match status" value="1"/>
</dbReference>
<feature type="region of interest" description="Disordered" evidence="5">
    <location>
        <begin position="248"/>
        <end position="292"/>
    </location>
</feature>
<dbReference type="SMART" id="SM00249">
    <property type="entry name" value="PHD"/>
    <property type="match status" value="1"/>
</dbReference>
<dbReference type="GO" id="GO:0008270">
    <property type="term" value="F:zinc ion binding"/>
    <property type="evidence" value="ECO:0007669"/>
    <property type="project" value="UniProtKB-KW"/>
</dbReference>
<dbReference type="InterPro" id="IPR047506">
    <property type="entry name" value="UBR7-like_UBR-box"/>
</dbReference>
<evidence type="ECO:0000256" key="3">
    <source>
        <dbReference type="ARBA" id="ARBA00022833"/>
    </source>
</evidence>
<feature type="zinc finger region" description="UBR-type" evidence="4">
    <location>
        <begin position="28"/>
        <end position="94"/>
    </location>
</feature>
<dbReference type="PANTHER" id="PTHR13513">
    <property type="entry name" value="E3 UBIQUITIN-PROTEIN LIGASE UBR7"/>
    <property type="match status" value="1"/>
</dbReference>
<reference evidence="8" key="1">
    <citation type="submission" date="2014-04" db="EMBL/GenBank/DDBJ databases">
        <title>Evolutionary Origins and Diversification of the Mycorrhizal Mutualists.</title>
        <authorList>
            <consortium name="DOE Joint Genome Institute"/>
            <consortium name="Mycorrhizal Genomics Consortium"/>
            <person name="Kohler A."/>
            <person name="Kuo A."/>
            <person name="Nagy L.G."/>
            <person name="Floudas D."/>
            <person name="Copeland A."/>
            <person name="Barry K.W."/>
            <person name="Cichocki N."/>
            <person name="Veneault-Fourrey C."/>
            <person name="LaButti K."/>
            <person name="Lindquist E.A."/>
            <person name="Lipzen A."/>
            <person name="Lundell T."/>
            <person name="Morin E."/>
            <person name="Murat C."/>
            <person name="Riley R."/>
            <person name="Ohm R."/>
            <person name="Sun H."/>
            <person name="Tunlid A."/>
            <person name="Henrissat B."/>
            <person name="Grigoriev I.V."/>
            <person name="Hibbett D.S."/>
            <person name="Martin F."/>
        </authorList>
    </citation>
    <scope>NUCLEOTIDE SEQUENCE [LARGE SCALE GENOMIC DNA]</scope>
    <source>
        <strain evidence="8">FD-334 SS-4</strain>
    </source>
</reference>
<keyword evidence="3" id="KW-0862">Zinc</keyword>
<dbReference type="Pfam" id="PF00628">
    <property type="entry name" value="PHD"/>
    <property type="match status" value="1"/>
</dbReference>
<dbReference type="OrthoDB" id="5795902at2759"/>
<dbReference type="GO" id="GO:0005737">
    <property type="term" value="C:cytoplasm"/>
    <property type="evidence" value="ECO:0007669"/>
    <property type="project" value="TreeGrafter"/>
</dbReference>
<evidence type="ECO:0000259" key="6">
    <source>
        <dbReference type="PROSITE" id="PS51157"/>
    </source>
</evidence>
<dbReference type="EMBL" id="KN817555">
    <property type="protein sequence ID" value="KJA21758.1"/>
    <property type="molecule type" value="Genomic_DNA"/>
</dbReference>
<dbReference type="Proteomes" id="UP000054270">
    <property type="component" value="Unassembled WGS sequence"/>
</dbReference>
<keyword evidence="1" id="KW-0479">Metal-binding</keyword>
<dbReference type="OMA" id="GAMVYNH"/>
<evidence type="ECO:0000256" key="2">
    <source>
        <dbReference type="ARBA" id="ARBA00022771"/>
    </source>
</evidence>
<dbReference type="PANTHER" id="PTHR13513:SF9">
    <property type="entry name" value="E3 UBIQUITIN-PROTEIN LIGASE UBR7-RELATED"/>
    <property type="match status" value="1"/>
</dbReference>
<evidence type="ECO:0000256" key="5">
    <source>
        <dbReference type="SAM" id="MobiDB-lite"/>
    </source>
</evidence>
<evidence type="ECO:0000313" key="8">
    <source>
        <dbReference type="Proteomes" id="UP000054270"/>
    </source>
</evidence>
<dbReference type="InterPro" id="IPR019787">
    <property type="entry name" value="Znf_PHD-finger"/>
</dbReference>
<evidence type="ECO:0000256" key="4">
    <source>
        <dbReference type="PROSITE-ProRule" id="PRU00508"/>
    </source>
</evidence>
<dbReference type="InterPro" id="IPR003126">
    <property type="entry name" value="Znf_UBR"/>
</dbReference>
<protein>
    <recommendedName>
        <fullName evidence="6">UBR-type domain-containing protein</fullName>
    </recommendedName>
</protein>
<dbReference type="STRING" id="945553.A0A0D2MDZ4"/>
<dbReference type="InterPro" id="IPR013083">
    <property type="entry name" value="Znf_RING/FYVE/PHD"/>
</dbReference>